<protein>
    <recommendedName>
        <fullName evidence="1">N-acetyltransferase domain-containing protein</fullName>
    </recommendedName>
</protein>
<dbReference type="NCBIfam" id="TIGR03585">
    <property type="entry name" value="PseH"/>
    <property type="match status" value="1"/>
</dbReference>
<dbReference type="CDD" id="cd04301">
    <property type="entry name" value="NAT_SF"/>
    <property type="match status" value="1"/>
</dbReference>
<dbReference type="PROSITE" id="PS51186">
    <property type="entry name" value="GNAT"/>
    <property type="match status" value="1"/>
</dbReference>
<reference evidence="2 3" key="1">
    <citation type="submission" date="2018-04" db="EMBL/GenBank/DDBJ databases">
        <title>Subsurface microbial communities from deep shales in Ohio and West Virginia, USA.</title>
        <authorList>
            <person name="Wrighton K."/>
        </authorList>
    </citation>
    <scope>NUCLEOTIDE SEQUENCE [LARGE SCALE GENOMIC DNA]</scope>
    <source>
        <strain evidence="2 3">WC1</strain>
    </source>
</reference>
<evidence type="ECO:0000259" key="1">
    <source>
        <dbReference type="PROSITE" id="PS51186"/>
    </source>
</evidence>
<proteinExistence type="predicted"/>
<accession>A0A2T5RFC0</accession>
<comment type="caution">
    <text evidence="2">The sequence shown here is derived from an EMBL/GenBank/DDBJ whole genome shotgun (WGS) entry which is preliminary data.</text>
</comment>
<dbReference type="InterPro" id="IPR020036">
    <property type="entry name" value="PseH"/>
</dbReference>
<gene>
    <name evidence="2" type="ORF">C8C76_1568</name>
</gene>
<evidence type="ECO:0000313" key="3">
    <source>
        <dbReference type="Proteomes" id="UP000244089"/>
    </source>
</evidence>
<dbReference type="OrthoDB" id="9795206at2"/>
<feature type="domain" description="N-acetyltransferase" evidence="1">
    <location>
        <begin position="3"/>
        <end position="164"/>
    </location>
</feature>
<dbReference type="PANTHER" id="PTHR43415">
    <property type="entry name" value="SPERMIDINE N(1)-ACETYLTRANSFERASE"/>
    <property type="match status" value="1"/>
</dbReference>
<dbReference type="RefSeq" id="WP_108142816.1">
    <property type="nucleotide sequence ID" value="NZ_QAXS01000056.1"/>
</dbReference>
<dbReference type="Pfam" id="PF13302">
    <property type="entry name" value="Acetyltransf_3"/>
    <property type="match status" value="1"/>
</dbReference>
<evidence type="ECO:0000313" key="2">
    <source>
        <dbReference type="EMBL" id="PTV93027.1"/>
    </source>
</evidence>
<dbReference type="AlphaFoldDB" id="A0A2T5RFC0"/>
<dbReference type="InterPro" id="IPR000182">
    <property type="entry name" value="GNAT_dom"/>
</dbReference>
<dbReference type="Proteomes" id="UP000244089">
    <property type="component" value="Unassembled WGS sequence"/>
</dbReference>
<sequence length="184" mass="22133">MKIKLRKIKEDDLEMIMNWRMDPNITKYMYTDPDITLEEQKKWFKKVSNDDTCLYWVINADGEDIGLINLYEIDNKNQRCGWAYYIANLDYRGKGLAKSLELNLYKFVFETLKLNKLWCEVFSFNNKVVRLHKIYGSEVEGVLKEHIYKNGEFHDIVKMSILKEKWPEITKKYNFNDIKIDYVS</sequence>
<dbReference type="InterPro" id="IPR016181">
    <property type="entry name" value="Acyl_CoA_acyltransferase"/>
</dbReference>
<name>A0A2T5RFC0_9FIRM</name>
<dbReference type="GO" id="GO:0016747">
    <property type="term" value="F:acyltransferase activity, transferring groups other than amino-acyl groups"/>
    <property type="evidence" value="ECO:0007669"/>
    <property type="project" value="InterPro"/>
</dbReference>
<organism evidence="2 3">
    <name type="scientific">Halanaerobium saccharolyticum</name>
    <dbReference type="NCBI Taxonomy" id="43595"/>
    <lineage>
        <taxon>Bacteria</taxon>
        <taxon>Bacillati</taxon>
        <taxon>Bacillota</taxon>
        <taxon>Clostridia</taxon>
        <taxon>Halanaerobiales</taxon>
        <taxon>Halanaerobiaceae</taxon>
        <taxon>Halanaerobium</taxon>
    </lineage>
</organism>
<dbReference type="SUPFAM" id="SSF55729">
    <property type="entry name" value="Acyl-CoA N-acyltransferases (Nat)"/>
    <property type="match status" value="1"/>
</dbReference>
<dbReference type="Gene3D" id="3.40.630.30">
    <property type="match status" value="1"/>
</dbReference>
<dbReference type="EMBL" id="QAXS01000056">
    <property type="protein sequence ID" value="PTV93027.1"/>
    <property type="molecule type" value="Genomic_DNA"/>
</dbReference>
<dbReference type="PANTHER" id="PTHR43415:SF3">
    <property type="entry name" value="GNAT-FAMILY ACETYLTRANSFERASE"/>
    <property type="match status" value="1"/>
</dbReference>